<organism evidence="14 15">
    <name type="scientific">Gallaecimonas xiamenensis 3-C-1</name>
    <dbReference type="NCBI Taxonomy" id="745411"/>
    <lineage>
        <taxon>Bacteria</taxon>
        <taxon>Pseudomonadati</taxon>
        <taxon>Pseudomonadota</taxon>
        <taxon>Gammaproteobacteria</taxon>
        <taxon>Enterobacterales</taxon>
        <taxon>Gallaecimonadaceae</taxon>
        <taxon>Gallaecimonas</taxon>
    </lineage>
</organism>
<dbReference type="GO" id="GO:0009102">
    <property type="term" value="P:biotin biosynthetic process"/>
    <property type="evidence" value="ECO:0007669"/>
    <property type="project" value="UniProtKB-KW"/>
</dbReference>
<dbReference type="InterPro" id="IPR015421">
    <property type="entry name" value="PyrdxlP-dep_Trfase_major"/>
</dbReference>
<comment type="subunit">
    <text evidence="4">Homodimer.</text>
</comment>
<comment type="similarity">
    <text evidence="3">Belongs to the class-II pyridoxal-phosphate-dependent aminotransferase family. BioF subfamily.</text>
</comment>
<gene>
    <name evidence="14" type="ORF">B3C1_11704</name>
</gene>
<dbReference type="Gene3D" id="3.90.1150.10">
    <property type="entry name" value="Aspartate Aminotransferase, domain 1"/>
    <property type="match status" value="1"/>
</dbReference>
<keyword evidence="15" id="KW-1185">Reference proteome</keyword>
<evidence type="ECO:0000256" key="12">
    <source>
        <dbReference type="RuleBase" id="RU003693"/>
    </source>
</evidence>
<dbReference type="PANTHER" id="PTHR13693:SF100">
    <property type="entry name" value="8-AMINO-7-OXONONANOATE SYNTHASE"/>
    <property type="match status" value="1"/>
</dbReference>
<dbReference type="InterPro" id="IPR015424">
    <property type="entry name" value="PyrdxlP-dep_Trfase"/>
</dbReference>
<evidence type="ECO:0000256" key="5">
    <source>
        <dbReference type="ARBA" id="ARBA00013187"/>
    </source>
</evidence>
<sequence>MLDQWLGPRLEKARADGLWRQSRPVARLGQGWVRVQGQQALDLAGNDYLALASEGQGSGSGASASPLVSGHSQEHQALCDRLAHWLGFESVRLFCSGFAANSGVLSLFADQPVFHDRLNHASLLDGSLRRPAKTVGGAFRRYRHLDLAQLKGLIRAPSLVVSDGVFSMDGDCADLAGLKALGQTLYVDDAHGLGVLGAEGRGLMEAQGAKPDILMATFGKALGAGGAFVAGPRVLGEAIDNFCREYIYSTALPLATLDLVSANLDKVQQQGWRREKLAELVAHFQAGCNKRGLPVLASNTPIQPLLCASSQGALALSRQLLAAGYFCPAIRPPTVPQARLRITLNAGLSLAQLDGLLDCLEAHHVPG</sequence>
<dbReference type="PATRIC" id="fig|745411.4.peg.2303"/>
<dbReference type="OrthoDB" id="9807157at2"/>
<evidence type="ECO:0000256" key="10">
    <source>
        <dbReference type="ARBA" id="ARBA00033381"/>
    </source>
</evidence>
<protein>
    <recommendedName>
        <fullName evidence="5">8-amino-7-oxononanoate synthase</fullName>
        <ecNumber evidence="5">2.3.1.47</ecNumber>
    </recommendedName>
    <alternativeName>
        <fullName evidence="9">7-keto-8-amino-pelargonic acid synthase</fullName>
    </alternativeName>
    <alternativeName>
        <fullName evidence="10">8-amino-7-ketopelargonate synthase</fullName>
    </alternativeName>
</protein>
<dbReference type="SUPFAM" id="SSF53383">
    <property type="entry name" value="PLP-dependent transferases"/>
    <property type="match status" value="1"/>
</dbReference>
<dbReference type="EMBL" id="AMRI01000015">
    <property type="protein sequence ID" value="EKE72235.1"/>
    <property type="molecule type" value="Genomic_DNA"/>
</dbReference>
<comment type="caution">
    <text evidence="14">The sequence shown here is derived from an EMBL/GenBank/DDBJ whole genome shotgun (WGS) entry which is preliminary data.</text>
</comment>
<name>K2K489_9GAMM</name>
<dbReference type="PANTHER" id="PTHR13693">
    <property type="entry name" value="CLASS II AMINOTRANSFERASE/8-AMINO-7-OXONONANOATE SYNTHASE"/>
    <property type="match status" value="1"/>
</dbReference>
<dbReference type="AlphaFoldDB" id="K2K489"/>
<evidence type="ECO:0000259" key="13">
    <source>
        <dbReference type="Pfam" id="PF00155"/>
    </source>
</evidence>
<evidence type="ECO:0000256" key="4">
    <source>
        <dbReference type="ARBA" id="ARBA00011738"/>
    </source>
</evidence>
<dbReference type="Gene3D" id="3.40.640.10">
    <property type="entry name" value="Type I PLP-dependent aspartate aminotransferase-like (Major domain)"/>
    <property type="match status" value="1"/>
</dbReference>
<dbReference type="eggNOG" id="COG0156">
    <property type="taxonomic scope" value="Bacteria"/>
</dbReference>
<evidence type="ECO:0000256" key="6">
    <source>
        <dbReference type="ARBA" id="ARBA00022679"/>
    </source>
</evidence>
<evidence type="ECO:0000313" key="14">
    <source>
        <dbReference type="EMBL" id="EKE72235.1"/>
    </source>
</evidence>
<dbReference type="GO" id="GO:0008710">
    <property type="term" value="F:8-amino-7-oxononanoate synthase activity"/>
    <property type="evidence" value="ECO:0007669"/>
    <property type="project" value="UniProtKB-EC"/>
</dbReference>
<comment type="catalytic activity">
    <reaction evidence="11">
        <text>6-carboxyhexanoyl-[ACP] + L-alanine + H(+) = (8S)-8-amino-7-oxononanoate + holo-[ACP] + CO2</text>
        <dbReference type="Rhea" id="RHEA:42288"/>
        <dbReference type="Rhea" id="RHEA-COMP:9685"/>
        <dbReference type="Rhea" id="RHEA-COMP:9955"/>
        <dbReference type="ChEBI" id="CHEBI:15378"/>
        <dbReference type="ChEBI" id="CHEBI:16526"/>
        <dbReference type="ChEBI" id="CHEBI:57972"/>
        <dbReference type="ChEBI" id="CHEBI:64479"/>
        <dbReference type="ChEBI" id="CHEBI:78846"/>
        <dbReference type="ChEBI" id="CHEBI:149468"/>
        <dbReference type="EC" id="2.3.1.47"/>
    </reaction>
</comment>
<comment type="cofactor">
    <cofactor evidence="1 12">
        <name>pyridoxal 5'-phosphate</name>
        <dbReference type="ChEBI" id="CHEBI:597326"/>
    </cofactor>
</comment>
<dbReference type="InterPro" id="IPR015422">
    <property type="entry name" value="PyrdxlP-dep_Trfase_small"/>
</dbReference>
<dbReference type="Proteomes" id="UP000006755">
    <property type="component" value="Unassembled WGS sequence"/>
</dbReference>
<evidence type="ECO:0000256" key="11">
    <source>
        <dbReference type="ARBA" id="ARBA00047715"/>
    </source>
</evidence>
<dbReference type="GO" id="GO:0030170">
    <property type="term" value="F:pyridoxal phosphate binding"/>
    <property type="evidence" value="ECO:0007669"/>
    <property type="project" value="InterPro"/>
</dbReference>
<evidence type="ECO:0000256" key="9">
    <source>
        <dbReference type="ARBA" id="ARBA00032610"/>
    </source>
</evidence>
<dbReference type="PROSITE" id="PS00599">
    <property type="entry name" value="AA_TRANSFER_CLASS_2"/>
    <property type="match status" value="1"/>
</dbReference>
<reference evidence="14" key="1">
    <citation type="journal article" date="2012" name="J. Bacteriol.">
        <title>Genome Sequence of Gallaecimonas xiamenensis Type Strain 3-C-1.</title>
        <authorList>
            <person name="Lai Q."/>
            <person name="Wang L."/>
            <person name="Wang W."/>
            <person name="Shao Z."/>
        </authorList>
    </citation>
    <scope>NUCLEOTIDE SEQUENCE [LARGE SCALE GENOMIC DNA]</scope>
    <source>
        <strain evidence="14">3-C-1</strain>
    </source>
</reference>
<evidence type="ECO:0000256" key="8">
    <source>
        <dbReference type="ARBA" id="ARBA00022898"/>
    </source>
</evidence>
<dbReference type="InterPro" id="IPR001917">
    <property type="entry name" value="Aminotrans_II_pyridoxalP_BS"/>
</dbReference>
<feature type="domain" description="Aminotransferase class I/classII large" evidence="13">
    <location>
        <begin position="68"/>
        <end position="358"/>
    </location>
</feature>
<dbReference type="STRING" id="745411.B3C1_11704"/>
<accession>K2K489</accession>
<evidence type="ECO:0000256" key="7">
    <source>
        <dbReference type="ARBA" id="ARBA00022756"/>
    </source>
</evidence>
<keyword evidence="8 12" id="KW-0663">Pyridoxal phosphate</keyword>
<dbReference type="Pfam" id="PF00155">
    <property type="entry name" value="Aminotran_1_2"/>
    <property type="match status" value="1"/>
</dbReference>
<keyword evidence="6" id="KW-0808">Transferase</keyword>
<proteinExistence type="inferred from homology"/>
<comment type="pathway">
    <text evidence="2">Cofactor biosynthesis; biotin biosynthesis.</text>
</comment>
<dbReference type="RefSeq" id="WP_008485026.1">
    <property type="nucleotide sequence ID" value="NZ_AMRI01000015.1"/>
</dbReference>
<evidence type="ECO:0000256" key="2">
    <source>
        <dbReference type="ARBA" id="ARBA00004746"/>
    </source>
</evidence>
<dbReference type="EC" id="2.3.1.47" evidence="5"/>
<evidence type="ECO:0000313" key="15">
    <source>
        <dbReference type="Proteomes" id="UP000006755"/>
    </source>
</evidence>
<keyword evidence="7" id="KW-0093">Biotin biosynthesis</keyword>
<dbReference type="InterPro" id="IPR050087">
    <property type="entry name" value="AON_synthase_class-II"/>
</dbReference>
<evidence type="ECO:0000256" key="1">
    <source>
        <dbReference type="ARBA" id="ARBA00001933"/>
    </source>
</evidence>
<dbReference type="InterPro" id="IPR004839">
    <property type="entry name" value="Aminotransferase_I/II_large"/>
</dbReference>
<evidence type="ECO:0000256" key="3">
    <source>
        <dbReference type="ARBA" id="ARBA00010008"/>
    </source>
</evidence>